<dbReference type="EMBL" id="QJJU01000023">
    <property type="protein sequence ID" value="PXX03286.1"/>
    <property type="molecule type" value="Genomic_DNA"/>
</dbReference>
<accession>A0A318HL29</accession>
<dbReference type="Proteomes" id="UP000247781">
    <property type="component" value="Unassembled WGS sequence"/>
</dbReference>
<organism evidence="2 3">
    <name type="scientific">Mycolicibacterium moriokaense</name>
    <dbReference type="NCBI Taxonomy" id="39691"/>
    <lineage>
        <taxon>Bacteria</taxon>
        <taxon>Bacillati</taxon>
        <taxon>Actinomycetota</taxon>
        <taxon>Actinomycetes</taxon>
        <taxon>Mycobacteriales</taxon>
        <taxon>Mycobacteriaceae</taxon>
        <taxon>Mycolicibacterium</taxon>
    </lineage>
</organism>
<evidence type="ECO:0000313" key="2">
    <source>
        <dbReference type="EMBL" id="PXX03286.1"/>
    </source>
</evidence>
<keyword evidence="3" id="KW-1185">Reference proteome</keyword>
<dbReference type="InterPro" id="IPR005232">
    <property type="entry name" value="LarE"/>
</dbReference>
<sequence length="268" mass="29178">MTDRLAALVVWLRDLDSVAIAVSGGVDSMTLAIVAHRTRHTATTMFHAVSPAVPPEATERVRRYAGNEGWDLQVFDAGEFGDTNYLTNPVNRCFYCKTHLYGAIAARTSATLLSGTNTDDLGDFRPGLAAARTFDVRHPFVEVGIDKAAIRLMSSDLGLPDVAQLPAAPCLASRVETGLAIVPADLTAVNRVEHALRQLLHAEVVRCRLRADRVEVELDEATLDAVSAGQRQQVLDLVRTIWTGHRDRPVSLAPYRRGSAFLREGVGQ</sequence>
<dbReference type="GO" id="GO:0016783">
    <property type="term" value="F:sulfurtransferase activity"/>
    <property type="evidence" value="ECO:0007669"/>
    <property type="project" value="InterPro"/>
</dbReference>
<evidence type="ECO:0000256" key="1">
    <source>
        <dbReference type="PIRSR" id="PIRSR006661-1"/>
    </source>
</evidence>
<reference evidence="2 3" key="2">
    <citation type="submission" date="2018-06" db="EMBL/GenBank/DDBJ databases">
        <title>Sequencing of bacterial isolates from soil warming experiment in Harvard Forest, Massachusetts, USA.</title>
        <authorList>
            <person name="Deangelis K.PhD."/>
        </authorList>
    </citation>
    <scope>NUCLEOTIDE SEQUENCE [LARGE SCALE GENOMIC DNA]</scope>
    <source>
        <strain evidence="2 3">GAS496</strain>
    </source>
</reference>
<dbReference type="SUPFAM" id="SSF52402">
    <property type="entry name" value="Adenine nucleotide alpha hydrolases-like"/>
    <property type="match status" value="1"/>
</dbReference>
<evidence type="ECO:0000313" key="3">
    <source>
        <dbReference type="Proteomes" id="UP000247781"/>
    </source>
</evidence>
<dbReference type="RefSeq" id="WP_110319049.1">
    <property type="nucleotide sequence ID" value="NZ_QJJU01000023.1"/>
</dbReference>
<dbReference type="AlphaFoldDB" id="A0A318HL29"/>
<comment type="caution">
    <text evidence="2">The sequence shown here is derived from an EMBL/GenBank/DDBJ whole genome shotgun (WGS) entry which is preliminary data.</text>
</comment>
<protein>
    <recommendedName>
        <fullName evidence="4">Adenine nucleotide alpha hydrolase</fullName>
    </recommendedName>
</protein>
<proteinExistence type="predicted"/>
<dbReference type="Gene3D" id="3.40.50.620">
    <property type="entry name" value="HUPs"/>
    <property type="match status" value="1"/>
</dbReference>
<dbReference type="PIRSF" id="PIRSF006661">
    <property type="entry name" value="PP-lp_UCP006661"/>
    <property type="match status" value="1"/>
</dbReference>
<dbReference type="InterPro" id="IPR014729">
    <property type="entry name" value="Rossmann-like_a/b/a_fold"/>
</dbReference>
<dbReference type="PANTHER" id="PTHR43169:SF2">
    <property type="entry name" value="NAD_GMP SYNTHASE DOMAIN-CONTAINING PROTEIN"/>
    <property type="match status" value="1"/>
</dbReference>
<feature type="active site" description="Nucleophile and sulfur donor" evidence="1">
    <location>
        <position position="170"/>
    </location>
</feature>
<gene>
    <name evidence="2" type="ORF">C8E89_12388</name>
</gene>
<dbReference type="PANTHER" id="PTHR43169">
    <property type="entry name" value="EXSB FAMILY PROTEIN"/>
    <property type="match status" value="1"/>
</dbReference>
<evidence type="ECO:0008006" key="4">
    <source>
        <dbReference type="Google" id="ProtNLM"/>
    </source>
</evidence>
<dbReference type="OrthoDB" id="9776919at2"/>
<reference evidence="3" key="1">
    <citation type="submission" date="2018-05" db="EMBL/GenBank/DDBJ databases">
        <authorList>
            <person name="Deangelis K."/>
            <person name="Huntemann M."/>
            <person name="Clum A."/>
            <person name="Pillay M."/>
            <person name="Palaniappan K."/>
            <person name="Varghese N."/>
            <person name="Mikhailova N."/>
            <person name="Stamatis D."/>
            <person name="Reddy T."/>
            <person name="Daum C."/>
            <person name="Shapiro N."/>
            <person name="Ivanova N."/>
            <person name="Kyrpides N."/>
            <person name="Woyke T."/>
        </authorList>
    </citation>
    <scope>NUCLEOTIDE SEQUENCE [LARGE SCALE GENOMIC DNA]</scope>
    <source>
        <strain evidence="3">GAS496</strain>
    </source>
</reference>
<dbReference type="InterPro" id="IPR052188">
    <property type="entry name" value="Ni-pincer_cofactor_biosynth"/>
</dbReference>
<name>A0A318HL29_9MYCO</name>